<name>A0A2R6X409_MARPO</name>
<gene>
    <name evidence="2" type="ORF">MARPO_0037s0027</name>
</gene>
<evidence type="ECO:0000313" key="3">
    <source>
        <dbReference type="Proteomes" id="UP000244005"/>
    </source>
</evidence>
<organism evidence="2 3">
    <name type="scientific">Marchantia polymorpha</name>
    <name type="common">Common liverwort</name>
    <name type="synonym">Marchantia aquatica</name>
    <dbReference type="NCBI Taxonomy" id="3197"/>
    <lineage>
        <taxon>Eukaryota</taxon>
        <taxon>Viridiplantae</taxon>
        <taxon>Streptophyta</taxon>
        <taxon>Embryophyta</taxon>
        <taxon>Marchantiophyta</taxon>
        <taxon>Marchantiopsida</taxon>
        <taxon>Marchantiidae</taxon>
        <taxon>Marchantiales</taxon>
        <taxon>Marchantiaceae</taxon>
        <taxon>Marchantia</taxon>
    </lineage>
</organism>
<evidence type="ECO:0000256" key="1">
    <source>
        <dbReference type="SAM" id="MobiDB-lite"/>
    </source>
</evidence>
<proteinExistence type="predicted"/>
<reference evidence="3" key="1">
    <citation type="journal article" date="2017" name="Cell">
        <title>Insights into land plant evolution garnered from the Marchantia polymorpha genome.</title>
        <authorList>
            <person name="Bowman J.L."/>
            <person name="Kohchi T."/>
            <person name="Yamato K.T."/>
            <person name="Jenkins J."/>
            <person name="Shu S."/>
            <person name="Ishizaki K."/>
            <person name="Yamaoka S."/>
            <person name="Nishihama R."/>
            <person name="Nakamura Y."/>
            <person name="Berger F."/>
            <person name="Adam C."/>
            <person name="Aki S.S."/>
            <person name="Althoff F."/>
            <person name="Araki T."/>
            <person name="Arteaga-Vazquez M.A."/>
            <person name="Balasubrmanian S."/>
            <person name="Barry K."/>
            <person name="Bauer D."/>
            <person name="Boehm C.R."/>
            <person name="Briginshaw L."/>
            <person name="Caballero-Perez J."/>
            <person name="Catarino B."/>
            <person name="Chen F."/>
            <person name="Chiyoda S."/>
            <person name="Chovatia M."/>
            <person name="Davies K.M."/>
            <person name="Delmans M."/>
            <person name="Demura T."/>
            <person name="Dierschke T."/>
            <person name="Dolan L."/>
            <person name="Dorantes-Acosta A.E."/>
            <person name="Eklund D.M."/>
            <person name="Florent S.N."/>
            <person name="Flores-Sandoval E."/>
            <person name="Fujiyama A."/>
            <person name="Fukuzawa H."/>
            <person name="Galik B."/>
            <person name="Grimanelli D."/>
            <person name="Grimwood J."/>
            <person name="Grossniklaus U."/>
            <person name="Hamada T."/>
            <person name="Haseloff J."/>
            <person name="Hetherington A.J."/>
            <person name="Higo A."/>
            <person name="Hirakawa Y."/>
            <person name="Hundley H.N."/>
            <person name="Ikeda Y."/>
            <person name="Inoue K."/>
            <person name="Inoue S.I."/>
            <person name="Ishida S."/>
            <person name="Jia Q."/>
            <person name="Kakita M."/>
            <person name="Kanazawa T."/>
            <person name="Kawai Y."/>
            <person name="Kawashima T."/>
            <person name="Kennedy M."/>
            <person name="Kinose K."/>
            <person name="Kinoshita T."/>
            <person name="Kohara Y."/>
            <person name="Koide E."/>
            <person name="Komatsu K."/>
            <person name="Kopischke S."/>
            <person name="Kubo M."/>
            <person name="Kyozuka J."/>
            <person name="Lagercrantz U."/>
            <person name="Lin S.S."/>
            <person name="Lindquist E."/>
            <person name="Lipzen A.M."/>
            <person name="Lu C.W."/>
            <person name="De Luna E."/>
            <person name="Martienssen R.A."/>
            <person name="Minamino N."/>
            <person name="Mizutani M."/>
            <person name="Mizutani M."/>
            <person name="Mochizuki N."/>
            <person name="Monte I."/>
            <person name="Mosher R."/>
            <person name="Nagasaki H."/>
            <person name="Nakagami H."/>
            <person name="Naramoto S."/>
            <person name="Nishitani K."/>
            <person name="Ohtani M."/>
            <person name="Okamoto T."/>
            <person name="Okumura M."/>
            <person name="Phillips J."/>
            <person name="Pollak B."/>
            <person name="Reinders A."/>
            <person name="Rovekamp M."/>
            <person name="Sano R."/>
            <person name="Sawa S."/>
            <person name="Schmid M.W."/>
            <person name="Shirakawa M."/>
            <person name="Solano R."/>
            <person name="Spunde A."/>
            <person name="Suetsugu N."/>
            <person name="Sugano S."/>
            <person name="Sugiyama A."/>
            <person name="Sun R."/>
            <person name="Suzuki Y."/>
            <person name="Takenaka M."/>
            <person name="Takezawa D."/>
            <person name="Tomogane H."/>
            <person name="Tsuzuki M."/>
            <person name="Ueda T."/>
            <person name="Umeda M."/>
            <person name="Ward J.M."/>
            <person name="Watanabe Y."/>
            <person name="Yazaki K."/>
            <person name="Yokoyama R."/>
            <person name="Yoshitake Y."/>
            <person name="Yotsui I."/>
            <person name="Zachgo S."/>
            <person name="Schmutz J."/>
        </authorList>
    </citation>
    <scope>NUCLEOTIDE SEQUENCE [LARGE SCALE GENOMIC DNA]</scope>
    <source>
        <strain evidence="3">Tak-1</strain>
    </source>
</reference>
<protein>
    <submittedName>
        <fullName evidence="2">Uncharacterized protein</fullName>
    </submittedName>
</protein>
<feature type="region of interest" description="Disordered" evidence="1">
    <location>
        <begin position="46"/>
        <end position="65"/>
    </location>
</feature>
<dbReference type="AlphaFoldDB" id="A0A2R6X409"/>
<dbReference type="EMBL" id="KZ772709">
    <property type="protein sequence ID" value="PTQ40841.1"/>
    <property type="molecule type" value="Genomic_DNA"/>
</dbReference>
<keyword evidence="3" id="KW-1185">Reference proteome</keyword>
<dbReference type="Proteomes" id="UP000244005">
    <property type="component" value="Unassembled WGS sequence"/>
</dbReference>
<accession>A0A2R6X409</accession>
<sequence length="187" mass="20949">MPDGQVIADDRRTTLQKQHRTERTRGELLANRRLVVHVARSVKLDGRRRSGGEVGVHPGNPSGAETVTMEVGRVRGRTNAIALDSGKAKLREVRFRRIRHRTTVTGASKPKTHCSRVSISKSLAFHILLLLLRSSTPSIRSFALRSNERERERERERGGGETSVVSLWVEEAEEEDDVVVVVVVVFI</sequence>
<evidence type="ECO:0000313" key="2">
    <source>
        <dbReference type="EMBL" id="PTQ40841.1"/>
    </source>
</evidence>